<evidence type="ECO:0000313" key="1">
    <source>
        <dbReference type="EMBL" id="KAH3689502.1"/>
    </source>
</evidence>
<evidence type="ECO:0000313" key="3">
    <source>
        <dbReference type="Proteomes" id="UP000828390"/>
    </source>
</evidence>
<comment type="caution">
    <text evidence="1">The sequence shown here is derived from an EMBL/GenBank/DDBJ whole genome shotgun (WGS) entry which is preliminary data.</text>
</comment>
<gene>
    <name evidence="2" type="ORF">DPMN_191077</name>
    <name evidence="1" type="ORF">DPMN_191518</name>
</gene>
<keyword evidence="3" id="KW-1185">Reference proteome</keyword>
<dbReference type="EMBL" id="JAIWYP010000115">
    <property type="protein sequence ID" value="KAH3689502.1"/>
    <property type="molecule type" value="Genomic_DNA"/>
</dbReference>
<reference evidence="1" key="2">
    <citation type="submission" date="2020-11" db="EMBL/GenBank/DDBJ databases">
        <authorList>
            <person name="McCartney M.A."/>
            <person name="Auch B."/>
            <person name="Kono T."/>
            <person name="Mallez S."/>
            <person name="Becker A."/>
            <person name="Gohl D.M."/>
            <person name="Silverstein K.A.T."/>
            <person name="Koren S."/>
            <person name="Bechman K.B."/>
            <person name="Herman A."/>
            <person name="Abrahante J.E."/>
            <person name="Garbe J."/>
        </authorList>
    </citation>
    <scope>NUCLEOTIDE SEQUENCE</scope>
    <source>
        <strain evidence="1">Duluth1</strain>
        <tissue evidence="1">Whole animal</tissue>
    </source>
</reference>
<accession>A0A9D3XZA6</accession>
<sequence>MQANGSSCELHPRPTIIDRGIYKTAMTSKVTVLRRCETVALCFRTECHYLGQWCRQCDVTYVTIKARRYRKQRPKFR</sequence>
<protein>
    <submittedName>
        <fullName evidence="1">Uncharacterized protein</fullName>
    </submittedName>
</protein>
<name>A0A9D3XZA6_DREPO</name>
<reference evidence="1" key="1">
    <citation type="journal article" date="2019" name="bioRxiv">
        <title>The Genome of the Zebra Mussel, Dreissena polymorpha: A Resource for Invasive Species Research.</title>
        <authorList>
            <person name="McCartney M.A."/>
            <person name="Auch B."/>
            <person name="Kono T."/>
            <person name="Mallez S."/>
            <person name="Zhang Y."/>
            <person name="Obille A."/>
            <person name="Becker A."/>
            <person name="Abrahante J.E."/>
            <person name="Garbe J."/>
            <person name="Badalamenti J.P."/>
            <person name="Herman A."/>
            <person name="Mangelson H."/>
            <person name="Liachko I."/>
            <person name="Sullivan S."/>
            <person name="Sone E.D."/>
            <person name="Koren S."/>
            <person name="Silverstein K.A.T."/>
            <person name="Beckman K.B."/>
            <person name="Gohl D.M."/>
        </authorList>
    </citation>
    <scope>NUCLEOTIDE SEQUENCE</scope>
    <source>
        <strain evidence="1">Duluth1</strain>
        <tissue evidence="1">Whole animal</tissue>
    </source>
</reference>
<organism evidence="1 3">
    <name type="scientific">Dreissena polymorpha</name>
    <name type="common">Zebra mussel</name>
    <name type="synonym">Mytilus polymorpha</name>
    <dbReference type="NCBI Taxonomy" id="45954"/>
    <lineage>
        <taxon>Eukaryota</taxon>
        <taxon>Metazoa</taxon>
        <taxon>Spiralia</taxon>
        <taxon>Lophotrochozoa</taxon>
        <taxon>Mollusca</taxon>
        <taxon>Bivalvia</taxon>
        <taxon>Autobranchia</taxon>
        <taxon>Heteroconchia</taxon>
        <taxon>Euheterodonta</taxon>
        <taxon>Imparidentia</taxon>
        <taxon>Neoheterodontei</taxon>
        <taxon>Myida</taxon>
        <taxon>Dreissenoidea</taxon>
        <taxon>Dreissenidae</taxon>
        <taxon>Dreissena</taxon>
    </lineage>
</organism>
<dbReference type="Proteomes" id="UP000828390">
    <property type="component" value="Unassembled WGS sequence"/>
</dbReference>
<proteinExistence type="predicted"/>
<dbReference type="EMBL" id="JAIWYP010000069">
    <property type="protein sequence ID" value="KAH3690307.1"/>
    <property type="molecule type" value="Genomic_DNA"/>
</dbReference>
<dbReference type="AlphaFoldDB" id="A0A9D3XZA6"/>
<evidence type="ECO:0000313" key="2">
    <source>
        <dbReference type="EMBL" id="KAH3690307.1"/>
    </source>
</evidence>